<name>A0A9R1AAA3_TRITD</name>
<evidence type="ECO:0008006" key="8">
    <source>
        <dbReference type="Google" id="ProtNLM"/>
    </source>
</evidence>
<evidence type="ECO:0000256" key="1">
    <source>
        <dbReference type="ARBA" id="ARBA00022574"/>
    </source>
</evidence>
<keyword evidence="1 3" id="KW-0853">WD repeat</keyword>
<dbReference type="GO" id="GO:0004672">
    <property type="term" value="F:protein kinase activity"/>
    <property type="evidence" value="ECO:0007669"/>
    <property type="project" value="InterPro"/>
</dbReference>
<keyword evidence="7" id="KW-1185">Reference proteome</keyword>
<feature type="domain" description="Protein kinase" evidence="4">
    <location>
        <begin position="39"/>
        <end position="329"/>
    </location>
</feature>
<dbReference type="InterPro" id="IPR036322">
    <property type="entry name" value="WD40_repeat_dom_sf"/>
</dbReference>
<evidence type="ECO:0000259" key="5">
    <source>
        <dbReference type="PROSITE" id="PS50202"/>
    </source>
</evidence>
<dbReference type="PROSITE" id="PS50011">
    <property type="entry name" value="PROTEIN_KINASE_DOM"/>
    <property type="match status" value="1"/>
</dbReference>
<feature type="repeat" description="WD" evidence="3">
    <location>
        <begin position="618"/>
        <end position="660"/>
    </location>
</feature>
<gene>
    <name evidence="6" type="ORF">TRITD_7Bv1G192680</name>
</gene>
<accession>A0A9R1AAA3</accession>
<dbReference type="SUPFAM" id="SSF56112">
    <property type="entry name" value="Protein kinase-like (PK-like)"/>
    <property type="match status" value="1"/>
</dbReference>
<proteinExistence type="predicted"/>
<evidence type="ECO:0000256" key="2">
    <source>
        <dbReference type="ARBA" id="ARBA00022737"/>
    </source>
</evidence>
<dbReference type="SMART" id="SM00320">
    <property type="entry name" value="WD40"/>
    <property type="match status" value="6"/>
</dbReference>
<dbReference type="EMBL" id="LT934124">
    <property type="protein sequence ID" value="VAI91858.1"/>
    <property type="molecule type" value="Genomic_DNA"/>
</dbReference>
<dbReference type="PROSITE" id="PS00108">
    <property type="entry name" value="PROTEIN_KINASE_ST"/>
    <property type="match status" value="1"/>
</dbReference>
<dbReference type="InterPro" id="IPR008271">
    <property type="entry name" value="Ser/Thr_kinase_AS"/>
</dbReference>
<dbReference type="InterPro" id="IPR011009">
    <property type="entry name" value="Kinase-like_dom_sf"/>
</dbReference>
<dbReference type="Pfam" id="PF00069">
    <property type="entry name" value="Pkinase"/>
    <property type="match status" value="1"/>
</dbReference>
<organism evidence="6 7">
    <name type="scientific">Triticum turgidum subsp. durum</name>
    <name type="common">Durum wheat</name>
    <name type="synonym">Triticum durum</name>
    <dbReference type="NCBI Taxonomy" id="4567"/>
    <lineage>
        <taxon>Eukaryota</taxon>
        <taxon>Viridiplantae</taxon>
        <taxon>Streptophyta</taxon>
        <taxon>Embryophyta</taxon>
        <taxon>Tracheophyta</taxon>
        <taxon>Spermatophyta</taxon>
        <taxon>Magnoliopsida</taxon>
        <taxon>Liliopsida</taxon>
        <taxon>Poales</taxon>
        <taxon>Poaceae</taxon>
        <taxon>BOP clade</taxon>
        <taxon>Pooideae</taxon>
        <taxon>Triticodae</taxon>
        <taxon>Triticeae</taxon>
        <taxon>Triticinae</taxon>
        <taxon>Triticum</taxon>
    </lineage>
</organism>
<keyword evidence="2" id="KW-0677">Repeat</keyword>
<dbReference type="Gene3D" id="2.60.40.10">
    <property type="entry name" value="Immunoglobulins"/>
    <property type="match status" value="1"/>
</dbReference>
<dbReference type="Gene3D" id="3.30.200.20">
    <property type="entry name" value="Phosphorylase Kinase, domain 1"/>
    <property type="match status" value="1"/>
</dbReference>
<dbReference type="SUPFAM" id="SSF49354">
    <property type="entry name" value="PapD-like"/>
    <property type="match status" value="1"/>
</dbReference>
<dbReference type="PROSITE" id="PS50294">
    <property type="entry name" value="WD_REPEATS_REGION"/>
    <property type="match status" value="3"/>
</dbReference>
<feature type="repeat" description="WD" evidence="3">
    <location>
        <begin position="705"/>
        <end position="737"/>
    </location>
</feature>
<protein>
    <recommendedName>
        <fullName evidence="8">Non-specific serine/threonine protein kinase</fullName>
    </recommendedName>
</protein>
<dbReference type="InterPro" id="IPR013783">
    <property type="entry name" value="Ig-like_fold"/>
</dbReference>
<feature type="domain" description="MSP" evidence="5">
    <location>
        <begin position="355"/>
        <end position="470"/>
    </location>
</feature>
<dbReference type="Gene3D" id="1.10.510.10">
    <property type="entry name" value="Transferase(Phosphotransferase) domain 1"/>
    <property type="match status" value="1"/>
</dbReference>
<dbReference type="GO" id="GO:0005524">
    <property type="term" value="F:ATP binding"/>
    <property type="evidence" value="ECO:0007669"/>
    <property type="project" value="InterPro"/>
</dbReference>
<dbReference type="InterPro" id="IPR020472">
    <property type="entry name" value="WD40_PAC1"/>
</dbReference>
<dbReference type="PANTHER" id="PTHR45707:SF59">
    <property type="entry name" value="PROTEIN KINASE DOMAIN-CONTAINING PROTEIN"/>
    <property type="match status" value="1"/>
</dbReference>
<dbReference type="SMART" id="SM00220">
    <property type="entry name" value="S_TKc"/>
    <property type="match status" value="1"/>
</dbReference>
<dbReference type="InterPro" id="IPR015943">
    <property type="entry name" value="WD40/YVTN_repeat-like_dom_sf"/>
</dbReference>
<dbReference type="InterPro" id="IPR000535">
    <property type="entry name" value="MSP_dom"/>
</dbReference>
<evidence type="ECO:0000256" key="3">
    <source>
        <dbReference type="PROSITE-ProRule" id="PRU00221"/>
    </source>
</evidence>
<dbReference type="PROSITE" id="PS50082">
    <property type="entry name" value="WD_REPEATS_2"/>
    <property type="match status" value="3"/>
</dbReference>
<dbReference type="Pfam" id="PF00400">
    <property type="entry name" value="WD40"/>
    <property type="match status" value="4"/>
</dbReference>
<dbReference type="InterPro" id="IPR000719">
    <property type="entry name" value="Prot_kinase_dom"/>
</dbReference>
<dbReference type="InterPro" id="IPR008962">
    <property type="entry name" value="PapD-like_sf"/>
</dbReference>
<dbReference type="SUPFAM" id="SSF50978">
    <property type="entry name" value="WD40 repeat-like"/>
    <property type="match status" value="1"/>
</dbReference>
<dbReference type="CDD" id="cd00200">
    <property type="entry name" value="WD40"/>
    <property type="match status" value="1"/>
</dbReference>
<sequence>MNHSCRWNQFQGGLPQRNISKGPSPDLPLDFLKKMTDNFSDERLIGKSAFGNLYKGILADGTMIVVKKLAENSPIARDKTFSNEVQNIMALRHGNIVKLVGFCHEGQKKIVQKEGRYILADIYESLLCYEYLPMGSLHKNLFESNGMDWNTRFKIIKGICQGLLFLHRVGIIHMDLKPQNILLGDDMEPKIAEFGISRLLDPELTRLNTQDVMGTYGYMAPEYLHRGEFSTQSDIYGLGVLILETTTGKKNGKKDSCGREYIYEVHCKWTDDYIASKHRSLDGDFLQQIKACILLGLKCVHIDRKMRPSIEYIVDTLNGLTSCYSCPLIAPEPLAYSSRPLIMKPPEPLAWSSRRLIVQPPKLRFSFEPKRLISCSFSLTNTTDGHIAFMLVTENPRIYLTKLPLCGLVLPNCIYTINVTMREHKEQPSRTGEFLTLRSSTAREEQLTNAHPDSLAGDEVKEVRLCVVCDPQEGTTSNQSIQSAAEIIASQNYRQVLSVDVHSNKPWILTSNWRGCVCIWNYQTKTEEKYFEVSADEPVFSATFIEREEWLVAGGGDGYIYVYRYDTMEEIKSFEANDGRDIRSLATSPTRTFLLSASDDHMIKIWDWKDSWKCMRTFLGHGNCVTQVMFDLNDSNSFASASLDHTIKMWDIYSTTCNATLDGQPDGALCLHYLTDRNEQRLLCGYLDGAAKIWDPEKECCISAEGGNAKSVNALCWHPKLRVVITGSLDGTAQIWKSTKTGYRLENVIGFNLGAVNAIGYIQGLTRIVVGCEQGITMMEINFPQKEGIVHQEKNNKNDLESVYDSTWLRECDLTSERRSNKLRLFKK</sequence>
<dbReference type="InterPro" id="IPR001680">
    <property type="entry name" value="WD40_rpt"/>
</dbReference>
<dbReference type="Gramene" id="TRITD7Bv1G192680.5">
    <property type="protein sequence ID" value="TRITD7Bv1G192680.5"/>
    <property type="gene ID" value="TRITD7Bv1G192680"/>
</dbReference>
<evidence type="ECO:0000259" key="4">
    <source>
        <dbReference type="PROSITE" id="PS50011"/>
    </source>
</evidence>
<dbReference type="PANTHER" id="PTHR45707">
    <property type="entry name" value="C2 CALCIUM/LIPID-BINDING PLANT PHOSPHORIBOSYLTRANSFERASE FAMILY PROTEIN"/>
    <property type="match status" value="1"/>
</dbReference>
<reference evidence="6 7" key="1">
    <citation type="submission" date="2017-09" db="EMBL/GenBank/DDBJ databases">
        <authorList>
            <consortium name="International Durum Wheat Genome Sequencing Consortium (IDWGSC)"/>
            <person name="Milanesi L."/>
        </authorList>
    </citation>
    <scope>NUCLEOTIDE SEQUENCE [LARGE SCALE GENOMIC DNA]</scope>
    <source>
        <strain evidence="7">cv. Svevo</strain>
    </source>
</reference>
<evidence type="ECO:0000313" key="7">
    <source>
        <dbReference type="Proteomes" id="UP000324705"/>
    </source>
</evidence>
<dbReference type="Pfam" id="PF00635">
    <property type="entry name" value="Motile_Sperm"/>
    <property type="match status" value="1"/>
</dbReference>
<feature type="repeat" description="WD" evidence="3">
    <location>
        <begin position="575"/>
        <end position="607"/>
    </location>
</feature>
<dbReference type="PRINTS" id="PR00320">
    <property type="entry name" value="GPROTEINBRPT"/>
</dbReference>
<dbReference type="FunFam" id="1.10.510.10:FF:000870">
    <property type="entry name" value="OSJNBa0016N04.16-like protein"/>
    <property type="match status" value="1"/>
</dbReference>
<evidence type="ECO:0000313" key="6">
    <source>
        <dbReference type="EMBL" id="VAI91858.1"/>
    </source>
</evidence>
<dbReference type="PROSITE" id="PS50202">
    <property type="entry name" value="MSP"/>
    <property type="match status" value="1"/>
</dbReference>
<dbReference type="Gene3D" id="2.130.10.10">
    <property type="entry name" value="YVTN repeat-like/Quinoprotein amine dehydrogenase"/>
    <property type="match status" value="1"/>
</dbReference>
<dbReference type="AlphaFoldDB" id="A0A9R1AAA3"/>
<dbReference type="Proteomes" id="UP000324705">
    <property type="component" value="Chromosome 7B"/>
</dbReference>